<organism evidence="2">
    <name type="scientific">Oikopleura dioica</name>
    <name type="common">Tunicate</name>
    <dbReference type="NCBI Taxonomy" id="34765"/>
    <lineage>
        <taxon>Eukaryota</taxon>
        <taxon>Metazoa</taxon>
        <taxon>Chordata</taxon>
        <taxon>Tunicata</taxon>
        <taxon>Appendicularia</taxon>
        <taxon>Copelata</taxon>
        <taxon>Oikopleuridae</taxon>
        <taxon>Oikopleura</taxon>
    </lineage>
</organism>
<name>E4YDC3_OIKDI</name>
<dbReference type="EMBL" id="FN654425">
    <property type="protein sequence ID" value="CBY33534.1"/>
    <property type="molecule type" value="Genomic_DNA"/>
</dbReference>
<protein>
    <submittedName>
        <fullName evidence="2">Uncharacterized protein</fullName>
    </submittedName>
</protein>
<accession>E4YDC3</accession>
<evidence type="ECO:0000256" key="1">
    <source>
        <dbReference type="SAM" id="MobiDB-lite"/>
    </source>
</evidence>
<reference evidence="2" key="1">
    <citation type="journal article" date="2010" name="Science">
        <title>Plasticity of animal genome architecture unmasked by rapid evolution of a pelagic tunicate.</title>
        <authorList>
            <person name="Denoeud F."/>
            <person name="Henriet S."/>
            <person name="Mungpakdee S."/>
            <person name="Aury J.M."/>
            <person name="Da Silva C."/>
            <person name="Brinkmann H."/>
            <person name="Mikhaleva J."/>
            <person name="Olsen L.C."/>
            <person name="Jubin C."/>
            <person name="Canestro C."/>
            <person name="Bouquet J.M."/>
            <person name="Danks G."/>
            <person name="Poulain J."/>
            <person name="Campsteijn C."/>
            <person name="Adamski M."/>
            <person name="Cross I."/>
            <person name="Yadetie F."/>
            <person name="Muffato M."/>
            <person name="Louis A."/>
            <person name="Butcher S."/>
            <person name="Tsagkogeorga G."/>
            <person name="Konrad A."/>
            <person name="Singh S."/>
            <person name="Jensen M.F."/>
            <person name="Cong E.H."/>
            <person name="Eikeseth-Otteraa H."/>
            <person name="Noel B."/>
            <person name="Anthouard V."/>
            <person name="Porcel B.M."/>
            <person name="Kachouri-Lafond R."/>
            <person name="Nishino A."/>
            <person name="Ugolini M."/>
            <person name="Chourrout P."/>
            <person name="Nishida H."/>
            <person name="Aasland R."/>
            <person name="Huzurbazar S."/>
            <person name="Westhof E."/>
            <person name="Delsuc F."/>
            <person name="Lehrach H."/>
            <person name="Reinhardt R."/>
            <person name="Weissenbach J."/>
            <person name="Roy S.W."/>
            <person name="Artiguenave F."/>
            <person name="Postlethwait J.H."/>
            <person name="Manak J.R."/>
            <person name="Thompson E.M."/>
            <person name="Jaillon O."/>
            <person name="Du Pasquier L."/>
            <person name="Boudinot P."/>
            <person name="Liberles D.A."/>
            <person name="Volff J.N."/>
            <person name="Philippe H."/>
            <person name="Lenhard B."/>
            <person name="Roest Crollius H."/>
            <person name="Wincker P."/>
            <person name="Chourrout D."/>
        </authorList>
    </citation>
    <scope>NUCLEOTIDE SEQUENCE [LARGE SCALE GENOMIC DNA]</scope>
</reference>
<feature type="compositionally biased region" description="Gly residues" evidence="1">
    <location>
        <begin position="32"/>
        <end position="49"/>
    </location>
</feature>
<proteinExistence type="predicted"/>
<gene>
    <name evidence="2" type="ORF">GSOID_T00021456001</name>
</gene>
<evidence type="ECO:0000313" key="2">
    <source>
        <dbReference type="EMBL" id="CBY33534.1"/>
    </source>
</evidence>
<dbReference type="Proteomes" id="UP000011014">
    <property type="component" value="Unassembled WGS sequence"/>
</dbReference>
<feature type="compositionally biased region" description="Basic and acidic residues" evidence="1">
    <location>
        <begin position="51"/>
        <end position="65"/>
    </location>
</feature>
<feature type="region of interest" description="Disordered" evidence="1">
    <location>
        <begin position="1"/>
        <end position="65"/>
    </location>
</feature>
<dbReference type="AlphaFoldDB" id="E4YDC3"/>
<sequence>MSGFGRNRDGPGRDHRLDRDRSRSASRDSRGPGRGGRGGFRGRGRGGGPRVSEKEMERKQVKDDIAKMNYEGEAELLDYRAHIAKAYDTLNINAGIERLDSQKRGKRRAR</sequence>
<feature type="compositionally biased region" description="Basic and acidic residues" evidence="1">
    <location>
        <begin position="1"/>
        <end position="31"/>
    </location>
</feature>